<organism evidence="3 4">
    <name type="scientific">Ustilago trichophora</name>
    <dbReference type="NCBI Taxonomy" id="86804"/>
    <lineage>
        <taxon>Eukaryota</taxon>
        <taxon>Fungi</taxon>
        <taxon>Dikarya</taxon>
        <taxon>Basidiomycota</taxon>
        <taxon>Ustilaginomycotina</taxon>
        <taxon>Ustilaginomycetes</taxon>
        <taxon>Ustilaginales</taxon>
        <taxon>Ustilaginaceae</taxon>
        <taxon>Ustilago</taxon>
    </lineage>
</organism>
<dbReference type="Proteomes" id="UP000324022">
    <property type="component" value="Unassembled WGS sequence"/>
</dbReference>
<feature type="region of interest" description="Disordered" evidence="2">
    <location>
        <begin position="1"/>
        <end position="308"/>
    </location>
</feature>
<feature type="compositionally biased region" description="Acidic residues" evidence="2">
    <location>
        <begin position="253"/>
        <end position="268"/>
    </location>
</feature>
<evidence type="ECO:0000256" key="1">
    <source>
        <dbReference type="SAM" id="Coils"/>
    </source>
</evidence>
<evidence type="ECO:0000256" key="2">
    <source>
        <dbReference type="SAM" id="MobiDB-lite"/>
    </source>
</evidence>
<dbReference type="OrthoDB" id="2552168at2759"/>
<feature type="compositionally biased region" description="Low complexity" evidence="2">
    <location>
        <begin position="128"/>
        <end position="145"/>
    </location>
</feature>
<dbReference type="SMART" id="SM00384">
    <property type="entry name" value="AT_hook"/>
    <property type="match status" value="4"/>
</dbReference>
<evidence type="ECO:0000313" key="4">
    <source>
        <dbReference type="Proteomes" id="UP000324022"/>
    </source>
</evidence>
<dbReference type="PRINTS" id="PR00929">
    <property type="entry name" value="ATHOOK"/>
</dbReference>
<evidence type="ECO:0000313" key="3">
    <source>
        <dbReference type="EMBL" id="SPO32660.1"/>
    </source>
</evidence>
<feature type="coiled-coil region" evidence="1">
    <location>
        <begin position="448"/>
        <end position="475"/>
    </location>
</feature>
<proteinExistence type="predicted"/>
<keyword evidence="1" id="KW-0175">Coiled coil</keyword>
<dbReference type="GO" id="GO:0003677">
    <property type="term" value="F:DNA binding"/>
    <property type="evidence" value="ECO:0007669"/>
    <property type="project" value="InterPro"/>
</dbReference>
<keyword evidence="4" id="KW-1185">Reference proteome</keyword>
<reference evidence="3 4" key="1">
    <citation type="submission" date="2018-03" db="EMBL/GenBank/DDBJ databases">
        <authorList>
            <person name="Guldener U."/>
        </authorList>
    </citation>
    <scope>NUCLEOTIDE SEQUENCE [LARGE SCALE GENOMIC DNA]</scope>
    <source>
        <strain evidence="3 4">NBRC100155</strain>
    </source>
</reference>
<feature type="compositionally biased region" description="Polar residues" evidence="2">
    <location>
        <begin position="99"/>
        <end position="110"/>
    </location>
</feature>
<gene>
    <name evidence="3" type="ORF">UTRI_04404</name>
</gene>
<feature type="compositionally biased region" description="Low complexity" evidence="2">
    <location>
        <begin position="180"/>
        <end position="192"/>
    </location>
</feature>
<accession>A0A5C3ER90</accession>
<feature type="compositionally biased region" description="Low complexity" evidence="2">
    <location>
        <begin position="65"/>
        <end position="78"/>
    </location>
</feature>
<protein>
    <submittedName>
        <fullName evidence="3">Uncharacterized protein</fullName>
    </submittedName>
</protein>
<name>A0A5C3ER90_9BASI</name>
<feature type="compositionally biased region" description="Polar residues" evidence="2">
    <location>
        <begin position="14"/>
        <end position="45"/>
    </location>
</feature>
<dbReference type="InterPro" id="IPR017956">
    <property type="entry name" value="AT_hook_DNA-bd_motif"/>
</dbReference>
<dbReference type="AlphaFoldDB" id="A0A5C3ER90"/>
<sequence>MPRSRRPDLPPSSYEASTSNIDPRLLESSSPQRRNANVSLSSTVGGPTPARRTVAASSNNRRADISLASTIATASTPAPKKRGRPPKSTLTTPAMRALTSDTSMSTNTIPTKRPPGRPPKSILTTPGSRTLTSPNTSSSSSVSFSADLPPKRQPAKGSRHSDAVAAVTPKRRGRPPKNLATSPNTTTASASSTKRRGRPPGSVNKPNPTSKAPALGLPKSKSAPAPSTRTDKHIRPIPNAQDSESEVSLVDGVSEDEDDSASDGDDAESDTRDMSSGDEDDDDRRHGMQQKTASKSNKKRKGWPSEKERLRKWRRLSVEERECVTSEGGLIWRTAIPLLNSMPKNIRSMVADSLTRALNRIDAKLESGLVPPLARIPVGSAGASAARRDLASSMLSWRLEEEGSLLNASQNSGQSVDLLSLGMNGEIMELEKTLLPEAEQIIDLSQTLTHQTQHLERLESDIVKLKRQRRLVKNGNEYPGNMEVDALLTIGNYSRELDRGLGSLLRT</sequence>
<dbReference type="EMBL" id="OOIN01000047">
    <property type="protein sequence ID" value="SPO32660.1"/>
    <property type="molecule type" value="Genomic_DNA"/>
</dbReference>